<feature type="binding site" evidence="11">
    <location>
        <position position="43"/>
    </location>
    <ligand>
        <name>Zn(2+)</name>
        <dbReference type="ChEBI" id="CHEBI:29105"/>
        <label>1</label>
    </ligand>
</feature>
<dbReference type="AlphaFoldDB" id="A0A401RZY6"/>
<feature type="chain" id="PRO_5018824985" description="Acid sphingomyelinase-like phosphodiesterase" evidence="10">
    <location>
        <begin position="22"/>
        <end position="446"/>
    </location>
</feature>
<keyword evidence="8" id="KW-1015">Disulfide bond</keyword>
<evidence type="ECO:0000313" key="15">
    <source>
        <dbReference type="Proteomes" id="UP000287033"/>
    </source>
</evidence>
<organism evidence="14 15">
    <name type="scientific">Chiloscyllium punctatum</name>
    <name type="common">Brownbanded bambooshark</name>
    <name type="synonym">Hemiscyllium punctatum</name>
    <dbReference type="NCBI Taxonomy" id="137246"/>
    <lineage>
        <taxon>Eukaryota</taxon>
        <taxon>Metazoa</taxon>
        <taxon>Chordata</taxon>
        <taxon>Craniata</taxon>
        <taxon>Vertebrata</taxon>
        <taxon>Chondrichthyes</taxon>
        <taxon>Elasmobranchii</taxon>
        <taxon>Galeomorphii</taxon>
        <taxon>Galeoidea</taxon>
        <taxon>Orectolobiformes</taxon>
        <taxon>Hemiscylliidae</taxon>
        <taxon>Chiloscyllium</taxon>
    </lineage>
</organism>
<keyword evidence="6 10" id="KW-0378">Hydrolase</keyword>
<evidence type="ECO:0000256" key="11">
    <source>
        <dbReference type="PIRSR" id="PIRSR036767-51"/>
    </source>
</evidence>
<dbReference type="OrthoDB" id="348678at2759"/>
<dbReference type="Pfam" id="PF19272">
    <property type="entry name" value="ASMase_C"/>
    <property type="match status" value="1"/>
</dbReference>
<dbReference type="GO" id="GO:0004767">
    <property type="term" value="F:sphingomyelin phosphodiesterase activity"/>
    <property type="evidence" value="ECO:0007669"/>
    <property type="project" value="InterPro"/>
</dbReference>
<feature type="binding site" evidence="11">
    <location>
        <position position="294"/>
    </location>
    <ligand>
        <name>Zn(2+)</name>
        <dbReference type="ChEBI" id="CHEBI:29105"/>
        <label>1</label>
    </ligand>
</feature>
<evidence type="ECO:0000256" key="2">
    <source>
        <dbReference type="ARBA" id="ARBA00008234"/>
    </source>
</evidence>
<feature type="binding site" evidence="11">
    <location>
        <position position="106"/>
    </location>
    <ligand>
        <name>Zn(2+)</name>
        <dbReference type="ChEBI" id="CHEBI:29105"/>
        <label>2</label>
    </ligand>
</feature>
<dbReference type="InterPro" id="IPR045473">
    <property type="entry name" value="ASM_C"/>
</dbReference>
<feature type="domain" description="Calcineurin-like phosphoesterase" evidence="12">
    <location>
        <begin position="36"/>
        <end position="295"/>
    </location>
</feature>
<evidence type="ECO:0000256" key="4">
    <source>
        <dbReference type="ARBA" id="ARBA00022723"/>
    </source>
</evidence>
<sequence length="446" mass="51117">MEVRSVLRSLCLALSFGCTLCAFPGNHPALGTAGQFWHITDLHLDPTYHLTDDPTKVCFSSMGRPAKHAGPYGGYLCDSPYRLIQSAFKFMKDAKLQPSFVIWTGDSPPHVPVAELSTKIVIDILRNMTQTIQEYFKDLQVFPALGNHDYWPQDQLPVNRSDVYNAAADMWKQWLTQDARWTLRKGGFYTQIFNCNVTQQTLRIISLNTNLYYSPNKETEGIPDPAGQFVWLENTLKKAQQNKEKVYLIAHVPPGYLPDSMGTTAIREKDNERLVQIFRKYSEVIVGQFTGHTHRDSIMVLLDNQGNPINSLFVAPAVTPQRLSLNGVTNNPGLRLYKYDTDDYTLLDIWQYYLNLTEANEEKIPEWKLEYIMTVAYGIKDIQPQCLYNLANTFIGPYSQKFQMYYNHYIVSYNSSVECVGLCKVKQICAIKYLDHASYMNCILRE</sequence>
<dbReference type="Proteomes" id="UP000287033">
    <property type="component" value="Unassembled WGS sequence"/>
</dbReference>
<dbReference type="InterPro" id="IPR017064">
    <property type="entry name" value="ASM-like_Pdiesterase_prd"/>
</dbReference>
<feature type="signal peptide" evidence="10">
    <location>
        <begin position="1"/>
        <end position="21"/>
    </location>
</feature>
<reference evidence="14 15" key="1">
    <citation type="journal article" date="2018" name="Nat. Ecol. Evol.">
        <title>Shark genomes provide insights into elasmobranch evolution and the origin of vertebrates.</title>
        <authorList>
            <person name="Hara Y"/>
            <person name="Yamaguchi K"/>
            <person name="Onimaru K"/>
            <person name="Kadota M"/>
            <person name="Koyanagi M"/>
            <person name="Keeley SD"/>
            <person name="Tatsumi K"/>
            <person name="Tanaka K"/>
            <person name="Motone F"/>
            <person name="Kageyama Y"/>
            <person name="Nozu R"/>
            <person name="Adachi N"/>
            <person name="Nishimura O"/>
            <person name="Nakagawa R"/>
            <person name="Tanegashima C"/>
            <person name="Kiyatake I"/>
            <person name="Matsumoto R"/>
            <person name="Murakumo K"/>
            <person name="Nishida K"/>
            <person name="Terakita A"/>
            <person name="Kuratani S"/>
            <person name="Sato K"/>
            <person name="Hyodo S Kuraku.S."/>
        </authorList>
    </citation>
    <scope>NUCLEOTIDE SEQUENCE [LARGE SCALE GENOMIC DNA]</scope>
</reference>
<evidence type="ECO:0000256" key="5">
    <source>
        <dbReference type="ARBA" id="ARBA00022729"/>
    </source>
</evidence>
<keyword evidence="7 10" id="KW-0862">Zinc</keyword>
<dbReference type="SUPFAM" id="SSF56300">
    <property type="entry name" value="Metallo-dependent phosphatases"/>
    <property type="match status" value="1"/>
</dbReference>
<dbReference type="GO" id="GO:0005615">
    <property type="term" value="C:extracellular space"/>
    <property type="evidence" value="ECO:0007669"/>
    <property type="project" value="UniProtKB-UniRule"/>
</dbReference>
<feature type="binding site" evidence="11">
    <location>
        <position position="106"/>
    </location>
    <ligand>
        <name>Zn(2+)</name>
        <dbReference type="ChEBI" id="CHEBI:29105"/>
        <label>1</label>
    </ligand>
</feature>
<evidence type="ECO:0000313" key="14">
    <source>
        <dbReference type="EMBL" id="GCC23712.1"/>
    </source>
</evidence>
<dbReference type="PANTHER" id="PTHR10340">
    <property type="entry name" value="SPHINGOMYELIN PHOSPHODIESTERASE"/>
    <property type="match status" value="1"/>
</dbReference>
<evidence type="ECO:0000256" key="9">
    <source>
        <dbReference type="ARBA" id="ARBA00023180"/>
    </source>
</evidence>
<name>A0A401RZY6_CHIPU</name>
<dbReference type="InterPro" id="IPR041805">
    <property type="entry name" value="ASMase/PPN1_MPP"/>
</dbReference>
<dbReference type="InterPro" id="IPR029052">
    <property type="entry name" value="Metallo-depent_PP-like"/>
</dbReference>
<evidence type="ECO:0000256" key="3">
    <source>
        <dbReference type="ARBA" id="ARBA00022525"/>
    </source>
</evidence>
<dbReference type="EMBL" id="BEZZ01000037">
    <property type="protein sequence ID" value="GCC23712.1"/>
    <property type="molecule type" value="Genomic_DNA"/>
</dbReference>
<dbReference type="OMA" id="TAWHCRS"/>
<protein>
    <recommendedName>
        <fullName evidence="10">Acid sphingomyelinase-like phosphodiesterase</fullName>
    </recommendedName>
</protein>
<dbReference type="Pfam" id="PF00149">
    <property type="entry name" value="Metallophos"/>
    <property type="match status" value="1"/>
</dbReference>
<feature type="binding site" evidence="11">
    <location>
        <position position="147"/>
    </location>
    <ligand>
        <name>Zn(2+)</name>
        <dbReference type="ChEBI" id="CHEBI:29105"/>
        <label>2</label>
    </ligand>
</feature>
<dbReference type="PANTHER" id="PTHR10340:SF24">
    <property type="entry name" value="ACID SPHINGOMYELINASE-LIKE PHOSPHODIESTERASE 3A"/>
    <property type="match status" value="1"/>
</dbReference>
<gene>
    <name evidence="14" type="ORF">chiPu_0002110</name>
</gene>
<feature type="domain" description="Sphingomyelin phosphodiesterase C-terminal" evidence="13">
    <location>
        <begin position="307"/>
        <end position="445"/>
    </location>
</feature>
<evidence type="ECO:0000256" key="7">
    <source>
        <dbReference type="ARBA" id="ARBA00022833"/>
    </source>
</evidence>
<comment type="similarity">
    <text evidence="2 10">Belongs to the acid sphingomyelinase family.</text>
</comment>
<feature type="binding site" evidence="11">
    <location>
        <position position="251"/>
    </location>
    <ligand>
        <name>Zn(2+)</name>
        <dbReference type="ChEBI" id="CHEBI:29105"/>
        <label>2</label>
    </ligand>
</feature>
<keyword evidence="15" id="KW-1185">Reference proteome</keyword>
<evidence type="ECO:0000256" key="10">
    <source>
        <dbReference type="PIRNR" id="PIRNR036767"/>
    </source>
</evidence>
<comment type="cofactor">
    <cofactor evidence="11">
        <name>Zn(2+)</name>
        <dbReference type="ChEBI" id="CHEBI:29105"/>
    </cofactor>
    <text evidence="11">Binds 2 Zn(2+) per subunit.</text>
</comment>
<dbReference type="GO" id="GO:0016020">
    <property type="term" value="C:membrane"/>
    <property type="evidence" value="ECO:0007669"/>
    <property type="project" value="GOC"/>
</dbReference>
<evidence type="ECO:0000259" key="13">
    <source>
        <dbReference type="Pfam" id="PF19272"/>
    </source>
</evidence>
<feature type="binding site" evidence="11">
    <location>
        <position position="41"/>
    </location>
    <ligand>
        <name>Zn(2+)</name>
        <dbReference type="ChEBI" id="CHEBI:29105"/>
        <label>1</label>
    </ligand>
</feature>
<evidence type="ECO:0000259" key="12">
    <source>
        <dbReference type="Pfam" id="PF00149"/>
    </source>
</evidence>
<evidence type="ECO:0000256" key="8">
    <source>
        <dbReference type="ARBA" id="ARBA00023157"/>
    </source>
</evidence>
<keyword evidence="5 10" id="KW-0732">Signal</keyword>
<dbReference type="STRING" id="137246.A0A401RZY6"/>
<dbReference type="FunFam" id="3.60.21.10:FF:000167">
    <property type="entry name" value="Acid sphingomyelinase-like phosphodiesterase"/>
    <property type="match status" value="1"/>
</dbReference>
<keyword evidence="9" id="KW-0325">Glycoprotein</keyword>
<keyword evidence="3 10" id="KW-0964">Secreted</keyword>
<dbReference type="InterPro" id="IPR004843">
    <property type="entry name" value="Calcineurin-like_PHP"/>
</dbReference>
<comment type="caution">
    <text evidence="14">The sequence shown here is derived from an EMBL/GenBank/DDBJ whole genome shotgun (WGS) entry which is preliminary data.</text>
</comment>
<feature type="binding site" evidence="11">
    <location>
        <position position="292"/>
    </location>
    <ligand>
        <name>Zn(2+)</name>
        <dbReference type="ChEBI" id="CHEBI:29105"/>
        <label>2</label>
    </ligand>
</feature>
<dbReference type="CDD" id="cd00842">
    <property type="entry name" value="MPP_ASMase"/>
    <property type="match status" value="1"/>
</dbReference>
<dbReference type="Gene3D" id="3.60.21.10">
    <property type="match status" value="1"/>
</dbReference>
<proteinExistence type="inferred from homology"/>
<dbReference type="PIRSF" id="PIRSF036767">
    <property type="entry name" value="ASM-like_PDE"/>
    <property type="match status" value="1"/>
</dbReference>
<evidence type="ECO:0000256" key="6">
    <source>
        <dbReference type="ARBA" id="ARBA00022801"/>
    </source>
</evidence>
<keyword evidence="4 10" id="KW-0479">Metal-binding</keyword>
<comment type="subcellular location">
    <subcellularLocation>
        <location evidence="1">Secreted</location>
    </subcellularLocation>
</comment>
<dbReference type="GO" id="GO:0006685">
    <property type="term" value="P:sphingomyelin catabolic process"/>
    <property type="evidence" value="ECO:0007669"/>
    <property type="project" value="InterPro"/>
</dbReference>
<accession>A0A401RZY6</accession>
<dbReference type="GO" id="GO:0046872">
    <property type="term" value="F:metal ion binding"/>
    <property type="evidence" value="ECO:0007669"/>
    <property type="project" value="UniProtKB-KW"/>
</dbReference>
<evidence type="ECO:0000256" key="1">
    <source>
        <dbReference type="ARBA" id="ARBA00004613"/>
    </source>
</evidence>